<protein>
    <submittedName>
        <fullName evidence="2">DUF3429 domain-containing protein</fullName>
    </submittedName>
</protein>
<keyword evidence="1" id="KW-1133">Transmembrane helix</keyword>
<organism evidence="2 3">
    <name type="scientific">Photobacterium frigidiphilum</name>
    <dbReference type="NCBI Taxonomy" id="264736"/>
    <lineage>
        <taxon>Bacteria</taxon>
        <taxon>Pseudomonadati</taxon>
        <taxon>Pseudomonadota</taxon>
        <taxon>Gammaproteobacteria</taxon>
        <taxon>Vibrionales</taxon>
        <taxon>Vibrionaceae</taxon>
        <taxon>Photobacterium</taxon>
    </lineage>
</organism>
<feature type="transmembrane region" description="Helical" evidence="1">
    <location>
        <begin position="42"/>
        <end position="61"/>
    </location>
</feature>
<keyword evidence="1" id="KW-0472">Membrane</keyword>
<dbReference type="AlphaFoldDB" id="A0A2T3J8R9"/>
<keyword evidence="1" id="KW-0812">Transmembrane</keyword>
<dbReference type="OrthoDB" id="8591832at2"/>
<evidence type="ECO:0000313" key="3">
    <source>
        <dbReference type="Proteomes" id="UP000240987"/>
    </source>
</evidence>
<dbReference type="PANTHER" id="PTHR15887:SF1">
    <property type="entry name" value="TRANSMEMBRANE PROTEIN 69"/>
    <property type="match status" value="1"/>
</dbReference>
<name>A0A2T3J8R9_9GAMM</name>
<keyword evidence="3" id="KW-1185">Reference proteome</keyword>
<accession>A0A2T3J8R9</accession>
<gene>
    <name evidence="2" type="ORF">C9J12_23630</name>
</gene>
<dbReference type="PANTHER" id="PTHR15887">
    <property type="entry name" value="TRANSMEMBRANE PROTEIN 69"/>
    <property type="match status" value="1"/>
</dbReference>
<comment type="caution">
    <text evidence="2">The sequence shown here is derived from an EMBL/GenBank/DDBJ whole genome shotgun (WGS) entry which is preliminary data.</text>
</comment>
<dbReference type="Proteomes" id="UP000240987">
    <property type="component" value="Unassembled WGS sequence"/>
</dbReference>
<sequence length="149" mass="16754">MKTSPDKIMVILGYMGLLPFALSIVCIWLDKTLFSLAPTTVFIAYSAVILSFLSGVLWGNAIDHMKHALSRNALILSLLFALIAWGTLLHSPEEYVISILVLLFGFVAVWFSEMKIRETEHEENPKNYQQLRNRLTACVGCMHLIVLVS</sequence>
<evidence type="ECO:0000256" key="1">
    <source>
        <dbReference type="SAM" id="Phobius"/>
    </source>
</evidence>
<proteinExistence type="predicted"/>
<evidence type="ECO:0000313" key="2">
    <source>
        <dbReference type="EMBL" id="PSU45198.1"/>
    </source>
</evidence>
<dbReference type="EMBL" id="PYMJ01000034">
    <property type="protein sequence ID" value="PSU45198.1"/>
    <property type="molecule type" value="Genomic_DNA"/>
</dbReference>
<feature type="transmembrane region" description="Helical" evidence="1">
    <location>
        <begin position="95"/>
        <end position="112"/>
    </location>
</feature>
<reference evidence="2 3" key="1">
    <citation type="submission" date="2018-01" db="EMBL/GenBank/DDBJ databases">
        <title>Whole genome sequencing of Histamine producing bacteria.</title>
        <authorList>
            <person name="Butler K."/>
        </authorList>
    </citation>
    <scope>NUCLEOTIDE SEQUENCE [LARGE SCALE GENOMIC DNA]</scope>
    <source>
        <strain evidence="2 3">JCM 12947</strain>
    </source>
</reference>
<dbReference type="InterPro" id="IPR021836">
    <property type="entry name" value="DUF3429"/>
</dbReference>
<feature type="transmembrane region" description="Helical" evidence="1">
    <location>
        <begin position="12"/>
        <end position="30"/>
    </location>
</feature>
<dbReference type="Pfam" id="PF11911">
    <property type="entry name" value="DUF3429"/>
    <property type="match status" value="1"/>
</dbReference>
<dbReference type="RefSeq" id="WP_107244950.1">
    <property type="nucleotide sequence ID" value="NZ_PYMJ01000034.1"/>
</dbReference>
<feature type="transmembrane region" description="Helical" evidence="1">
    <location>
        <begin position="73"/>
        <end position="89"/>
    </location>
</feature>